<proteinExistence type="predicted"/>
<name>A0A6N6VY65_9BURK</name>
<comment type="caution">
    <text evidence="2">The sequence shown here is derived from an EMBL/GenBank/DDBJ whole genome shotgun (WGS) entry which is preliminary data.</text>
</comment>
<feature type="transmembrane region" description="Helical" evidence="1">
    <location>
        <begin position="6"/>
        <end position="21"/>
    </location>
</feature>
<keyword evidence="1" id="KW-0812">Transmembrane</keyword>
<dbReference type="RefSeq" id="WP_154567880.1">
    <property type="nucleotide sequence ID" value="NZ_VOSW01000219.1"/>
</dbReference>
<evidence type="ECO:0008006" key="4">
    <source>
        <dbReference type="Google" id="ProtNLM"/>
    </source>
</evidence>
<evidence type="ECO:0000313" key="3">
    <source>
        <dbReference type="Proteomes" id="UP000463700"/>
    </source>
</evidence>
<keyword evidence="1" id="KW-0472">Membrane</keyword>
<feature type="transmembrane region" description="Helical" evidence="1">
    <location>
        <begin position="68"/>
        <end position="90"/>
    </location>
</feature>
<evidence type="ECO:0000313" key="2">
    <source>
        <dbReference type="EMBL" id="KAE8753455.1"/>
    </source>
</evidence>
<dbReference type="AlphaFoldDB" id="A0A6N6VY65"/>
<evidence type="ECO:0000256" key="1">
    <source>
        <dbReference type="SAM" id="Phobius"/>
    </source>
</evidence>
<feature type="transmembrane region" description="Helical" evidence="1">
    <location>
        <begin position="33"/>
        <end position="56"/>
    </location>
</feature>
<protein>
    <recommendedName>
        <fullName evidence="4">DUF2269 family protein</fullName>
    </recommendedName>
</protein>
<sequence length="127" mass="13566">MNIAAIIYGLIGVLVLSGMVAKSDAMKAFMVHWVAGVLIWAHTVTPIGALIGASIGHTLPSAAITVKFFMSFLCYSVVVLGVVESVVFFPRSRRFQALTSRAQAFGLILLITGLVVQLNAALQNFND</sequence>
<keyword evidence="1" id="KW-1133">Transmembrane helix</keyword>
<feature type="transmembrane region" description="Helical" evidence="1">
    <location>
        <begin position="102"/>
        <end position="122"/>
    </location>
</feature>
<reference evidence="2 3" key="1">
    <citation type="journal article" date="2020" name="Int. J. Syst. Evol. Microbiol.">
        <title>Paraburkholderia madseniana sp. nov., a phenolic acid-degrading bacterium isolated from acidic forest soil.</title>
        <authorList>
            <person name="Wilhelm R.C."/>
            <person name="Murphy S.J.L."/>
            <person name="Feriancek N.M."/>
            <person name="Karasz D.C."/>
            <person name="DeRito C.M."/>
            <person name="Newman J.D."/>
            <person name="Buckley D.H."/>
        </authorList>
    </citation>
    <scope>NUCLEOTIDE SEQUENCE [LARGE SCALE GENOMIC DNA]</scope>
    <source>
        <strain evidence="2 3">RP11</strain>
    </source>
</reference>
<dbReference type="EMBL" id="VOSW01000219">
    <property type="protein sequence ID" value="KAE8753455.1"/>
    <property type="molecule type" value="Genomic_DNA"/>
</dbReference>
<dbReference type="Proteomes" id="UP000463700">
    <property type="component" value="Unassembled WGS sequence"/>
</dbReference>
<gene>
    <name evidence="2" type="ORF">FSO04_45130</name>
</gene>
<accession>A0A6N6VY65</accession>
<organism evidence="2 3">
    <name type="scientific">Paraburkholderia madseniana</name>
    <dbReference type="NCBI Taxonomy" id="2599607"/>
    <lineage>
        <taxon>Bacteria</taxon>
        <taxon>Pseudomonadati</taxon>
        <taxon>Pseudomonadota</taxon>
        <taxon>Betaproteobacteria</taxon>
        <taxon>Burkholderiales</taxon>
        <taxon>Burkholderiaceae</taxon>
        <taxon>Paraburkholderia</taxon>
    </lineage>
</organism>
<dbReference type="OrthoDB" id="9913105at2"/>